<dbReference type="GO" id="GO:0006654">
    <property type="term" value="P:phosphatidic acid biosynthetic process"/>
    <property type="evidence" value="ECO:0007669"/>
    <property type="project" value="TreeGrafter"/>
</dbReference>
<evidence type="ECO:0000313" key="5">
    <source>
        <dbReference type="EMBL" id="MBC5723927.1"/>
    </source>
</evidence>
<dbReference type="SMART" id="SM00563">
    <property type="entry name" value="PlsC"/>
    <property type="match status" value="1"/>
</dbReference>
<dbReference type="GO" id="GO:0003841">
    <property type="term" value="F:1-acylglycerol-3-phosphate O-acyltransferase activity"/>
    <property type="evidence" value="ECO:0007669"/>
    <property type="project" value="TreeGrafter"/>
</dbReference>
<feature type="transmembrane region" description="Helical" evidence="3">
    <location>
        <begin position="9"/>
        <end position="27"/>
    </location>
</feature>
<dbReference type="Pfam" id="PF01553">
    <property type="entry name" value="Acyltransferase"/>
    <property type="match status" value="1"/>
</dbReference>
<dbReference type="CDD" id="cd07989">
    <property type="entry name" value="LPLAT_AGPAT-like"/>
    <property type="match status" value="1"/>
</dbReference>
<dbReference type="RefSeq" id="WP_054327652.1">
    <property type="nucleotide sequence ID" value="NZ_JACOPL010000001.1"/>
</dbReference>
<dbReference type="SUPFAM" id="SSF69593">
    <property type="entry name" value="Glycerol-3-phosphate (1)-acyltransferase"/>
    <property type="match status" value="1"/>
</dbReference>
<dbReference type="InterPro" id="IPR002123">
    <property type="entry name" value="Plipid/glycerol_acylTrfase"/>
</dbReference>
<feature type="domain" description="Phospholipid/glycerol acyltransferase" evidence="4">
    <location>
        <begin position="40"/>
        <end position="152"/>
    </location>
</feature>
<keyword evidence="2 5" id="KW-0012">Acyltransferase</keyword>
<organism evidence="5 6">
    <name type="scientific">Agathobaculum faecis</name>
    <dbReference type="NCBI Taxonomy" id="2763013"/>
    <lineage>
        <taxon>Bacteria</taxon>
        <taxon>Bacillati</taxon>
        <taxon>Bacillota</taxon>
        <taxon>Clostridia</taxon>
        <taxon>Eubacteriales</taxon>
        <taxon>Butyricicoccaceae</taxon>
        <taxon>Agathobaculum</taxon>
    </lineage>
</organism>
<dbReference type="AlphaFoldDB" id="A0A923RUH0"/>
<dbReference type="Proteomes" id="UP000606499">
    <property type="component" value="Unassembled WGS sequence"/>
</dbReference>
<evidence type="ECO:0000256" key="1">
    <source>
        <dbReference type="ARBA" id="ARBA00022679"/>
    </source>
</evidence>
<protein>
    <submittedName>
        <fullName evidence="5">1-acyl-sn-glycerol-3-phosphate acyltransferase</fullName>
    </submittedName>
</protein>
<name>A0A923RUH0_9FIRM</name>
<keyword evidence="3" id="KW-0812">Transmembrane</keyword>
<dbReference type="PANTHER" id="PTHR10434:SF40">
    <property type="entry name" value="1-ACYL-SN-GLYCEROL-3-PHOSPHATE ACYLTRANSFERASE"/>
    <property type="match status" value="1"/>
</dbReference>
<sequence length="194" mass="21502">MKQKYHRWFQWFAVPFVALAFHIYFGFKVIGRENIPEGGCVVCPNHVQLSDPPFAAVALGHRIPLRLMAKKELFRKPLFAWLIAALGAFPIDRGGVDIDSIKTALGSVRAGQKLIIFPQGTRGASEGDAKKGAAMLAVKTRAPILPMYISENKGFRCRATVIIGKPFLPDGKEKDYGAIADDILHRIYALKKQI</sequence>
<comment type="caution">
    <text evidence="5">The sequence shown here is derived from an EMBL/GenBank/DDBJ whole genome shotgun (WGS) entry which is preliminary data.</text>
</comment>
<proteinExistence type="predicted"/>
<keyword evidence="3" id="KW-1133">Transmembrane helix</keyword>
<evidence type="ECO:0000256" key="3">
    <source>
        <dbReference type="SAM" id="Phobius"/>
    </source>
</evidence>
<evidence type="ECO:0000259" key="4">
    <source>
        <dbReference type="SMART" id="SM00563"/>
    </source>
</evidence>
<reference evidence="5" key="1">
    <citation type="submission" date="2020-08" db="EMBL/GenBank/DDBJ databases">
        <title>Genome public.</title>
        <authorList>
            <person name="Liu C."/>
            <person name="Sun Q."/>
        </authorList>
    </citation>
    <scope>NUCLEOTIDE SEQUENCE</scope>
    <source>
        <strain evidence="5">NSJ-28</strain>
    </source>
</reference>
<evidence type="ECO:0000313" key="6">
    <source>
        <dbReference type="Proteomes" id="UP000606499"/>
    </source>
</evidence>
<gene>
    <name evidence="5" type="ORF">H8S45_00350</name>
</gene>
<dbReference type="EMBL" id="JACOPL010000001">
    <property type="protein sequence ID" value="MBC5723927.1"/>
    <property type="molecule type" value="Genomic_DNA"/>
</dbReference>
<keyword evidence="1" id="KW-0808">Transferase</keyword>
<keyword evidence="3" id="KW-0472">Membrane</keyword>
<keyword evidence="6" id="KW-1185">Reference proteome</keyword>
<accession>A0A923RUH0</accession>
<evidence type="ECO:0000256" key="2">
    <source>
        <dbReference type="ARBA" id="ARBA00023315"/>
    </source>
</evidence>
<dbReference type="PANTHER" id="PTHR10434">
    <property type="entry name" value="1-ACYL-SN-GLYCEROL-3-PHOSPHATE ACYLTRANSFERASE"/>
    <property type="match status" value="1"/>
</dbReference>